<comment type="similarity">
    <text evidence="3">In the C-terminal section; belongs to the MurCDEF family.</text>
</comment>
<dbReference type="NCBIfam" id="NF010623">
    <property type="entry name" value="PRK14016.1"/>
    <property type="match status" value="1"/>
</dbReference>
<dbReference type="EMBL" id="CP016761">
    <property type="protein sequence ID" value="ANX11772.1"/>
    <property type="molecule type" value="Genomic_DNA"/>
</dbReference>
<dbReference type="KEGG" id="far:ABE41_007105"/>
<proteinExistence type="inferred from homology"/>
<dbReference type="Pfam" id="PF08443">
    <property type="entry name" value="RimK"/>
    <property type="match status" value="1"/>
</dbReference>
<dbReference type="PANTHER" id="PTHR23135:SF18">
    <property type="entry name" value="CYANOPHYCIN SYNTHETASE"/>
    <property type="match status" value="1"/>
</dbReference>
<evidence type="ECO:0000256" key="11">
    <source>
        <dbReference type="ARBA" id="ARBA00031353"/>
    </source>
</evidence>
<evidence type="ECO:0000256" key="2">
    <source>
        <dbReference type="ARBA" id="ARBA00004752"/>
    </source>
</evidence>
<comment type="function">
    <text evidence="1">Catalyzes the ATP-dependent polymerization of arginine and aspartate to multi-L-arginyl-poly-L-aspartic acid (cyanophycin; a water-insoluble reserve polymer).</text>
</comment>
<dbReference type="InterPro" id="IPR044019">
    <property type="entry name" value="Cyanophycin_syn_N"/>
</dbReference>
<dbReference type="NCBIfam" id="TIGR02068">
    <property type="entry name" value="cya_phycin_syn"/>
    <property type="match status" value="1"/>
</dbReference>
<dbReference type="GO" id="GO:0046872">
    <property type="term" value="F:metal ion binding"/>
    <property type="evidence" value="ECO:0007669"/>
    <property type="project" value="InterPro"/>
</dbReference>
<dbReference type="InterPro" id="IPR036565">
    <property type="entry name" value="Mur-like_cat_sf"/>
</dbReference>
<dbReference type="EC" id="6.3.2.29" evidence="6"/>
<dbReference type="SUPFAM" id="SSF56059">
    <property type="entry name" value="Glutathione synthetase ATP-binding domain-like"/>
    <property type="match status" value="1"/>
</dbReference>
<keyword evidence="8" id="KW-0436">Ligase</keyword>
<dbReference type="InterPro" id="IPR013221">
    <property type="entry name" value="Mur_ligase_cen"/>
</dbReference>
<dbReference type="InterPro" id="IPR013651">
    <property type="entry name" value="ATP-grasp_RimK-type"/>
</dbReference>
<dbReference type="InterPro" id="IPR011761">
    <property type="entry name" value="ATP-grasp"/>
</dbReference>
<dbReference type="Gene3D" id="3.40.1190.10">
    <property type="entry name" value="Mur-like, catalytic domain"/>
    <property type="match status" value="1"/>
</dbReference>
<evidence type="ECO:0000256" key="7">
    <source>
        <dbReference type="ARBA" id="ARBA00022036"/>
    </source>
</evidence>
<evidence type="ECO:0000256" key="6">
    <source>
        <dbReference type="ARBA" id="ARBA00013005"/>
    </source>
</evidence>
<evidence type="ECO:0000256" key="12">
    <source>
        <dbReference type="ARBA" id="ARBA00048094"/>
    </source>
</evidence>
<keyword evidence="10 14" id="KW-0067">ATP-binding</keyword>
<comment type="catalytic activity">
    <reaction evidence="13">
        <text>[L-4-(L-arginin-2-N-yl)aspartate](n) + L-aspartate + ATP = [L-4-(L-arginin-2-N-yl)aspartate](n)-L-aspartate + ADP + phosphate + H(+)</text>
        <dbReference type="Rhea" id="RHEA:13277"/>
        <dbReference type="Rhea" id="RHEA-COMP:13728"/>
        <dbReference type="Rhea" id="RHEA-COMP:13733"/>
        <dbReference type="ChEBI" id="CHEBI:15378"/>
        <dbReference type="ChEBI" id="CHEBI:29991"/>
        <dbReference type="ChEBI" id="CHEBI:30616"/>
        <dbReference type="ChEBI" id="CHEBI:43474"/>
        <dbReference type="ChEBI" id="CHEBI:137986"/>
        <dbReference type="ChEBI" id="CHEBI:137990"/>
        <dbReference type="ChEBI" id="CHEBI:456216"/>
        <dbReference type="EC" id="6.3.2.29"/>
    </reaction>
</comment>
<keyword evidence="17" id="KW-1185">Reference proteome</keyword>
<dbReference type="GO" id="GO:0071161">
    <property type="term" value="F:cyanophycin synthetase activity (L-arginine-adding)"/>
    <property type="evidence" value="ECO:0007669"/>
    <property type="project" value="UniProtKB-EC"/>
</dbReference>
<dbReference type="Gene3D" id="3.90.190.20">
    <property type="entry name" value="Mur ligase, C-terminal domain"/>
    <property type="match status" value="1"/>
</dbReference>
<dbReference type="PANTHER" id="PTHR23135">
    <property type="entry name" value="MUR LIGASE FAMILY MEMBER"/>
    <property type="match status" value="1"/>
</dbReference>
<keyword evidence="9 14" id="KW-0547">Nucleotide-binding</keyword>
<name>A0A1B1Z2T5_9BACL</name>
<dbReference type="InterPro" id="IPR011810">
    <property type="entry name" value="Cya_phycin_syn"/>
</dbReference>
<dbReference type="Gene3D" id="3.30.470.20">
    <property type="entry name" value="ATP-grasp fold, B domain"/>
    <property type="match status" value="2"/>
</dbReference>
<evidence type="ECO:0000256" key="5">
    <source>
        <dbReference type="ARBA" id="ARBA00012968"/>
    </source>
</evidence>
<dbReference type="AlphaFoldDB" id="A0A1B1Z2T5"/>
<evidence type="ECO:0000256" key="4">
    <source>
        <dbReference type="ARBA" id="ARBA00011738"/>
    </source>
</evidence>
<organism evidence="16 17">
    <name type="scientific">Fictibacillus arsenicus</name>
    <dbReference type="NCBI Taxonomy" id="255247"/>
    <lineage>
        <taxon>Bacteria</taxon>
        <taxon>Bacillati</taxon>
        <taxon>Bacillota</taxon>
        <taxon>Bacilli</taxon>
        <taxon>Bacillales</taxon>
        <taxon>Fictibacillaceae</taxon>
        <taxon>Fictibacillus</taxon>
    </lineage>
</organism>
<dbReference type="EC" id="6.3.2.30" evidence="5"/>
<gene>
    <name evidence="16" type="ORF">ABE41_007105</name>
</gene>
<dbReference type="STRING" id="255247.ABE41_007105"/>
<dbReference type="SUPFAM" id="SSF53244">
    <property type="entry name" value="MurD-like peptide ligases, peptide-binding domain"/>
    <property type="match status" value="1"/>
</dbReference>
<dbReference type="GO" id="GO:0071160">
    <property type="term" value="F:cyanophycin synthetase activity (L-aspartate-adding)"/>
    <property type="evidence" value="ECO:0007669"/>
    <property type="project" value="UniProtKB-EC"/>
</dbReference>
<dbReference type="PROSITE" id="PS50975">
    <property type="entry name" value="ATP_GRASP"/>
    <property type="match status" value="1"/>
</dbReference>
<evidence type="ECO:0000256" key="14">
    <source>
        <dbReference type="PROSITE-ProRule" id="PRU00409"/>
    </source>
</evidence>
<dbReference type="Pfam" id="PF08245">
    <property type="entry name" value="Mur_ligase_M"/>
    <property type="match status" value="1"/>
</dbReference>
<dbReference type="Pfam" id="PF02875">
    <property type="entry name" value="Mur_ligase_C"/>
    <property type="match status" value="1"/>
</dbReference>
<evidence type="ECO:0000256" key="9">
    <source>
        <dbReference type="ARBA" id="ARBA00022741"/>
    </source>
</evidence>
<evidence type="ECO:0000313" key="17">
    <source>
        <dbReference type="Proteomes" id="UP000077412"/>
    </source>
</evidence>
<protein>
    <recommendedName>
        <fullName evidence="7">Cyanophycin synthetase</fullName>
        <ecNumber evidence="6">6.3.2.29</ecNumber>
        <ecNumber evidence="5">6.3.2.30</ecNumber>
    </recommendedName>
    <alternativeName>
        <fullName evidence="11">Cyanophycin synthase</fullName>
    </alternativeName>
</protein>
<dbReference type="GO" id="GO:0005524">
    <property type="term" value="F:ATP binding"/>
    <property type="evidence" value="ECO:0007669"/>
    <property type="project" value="UniProtKB-UniRule"/>
</dbReference>
<dbReference type="SUPFAM" id="SSF53623">
    <property type="entry name" value="MurD-like peptide ligases, catalytic domain"/>
    <property type="match status" value="1"/>
</dbReference>
<dbReference type="InterPro" id="IPR004101">
    <property type="entry name" value="Mur_ligase_C"/>
</dbReference>
<evidence type="ECO:0000256" key="8">
    <source>
        <dbReference type="ARBA" id="ARBA00022598"/>
    </source>
</evidence>
<accession>A0A1B1Z2T5</accession>
<dbReference type="RefSeq" id="WP_066288088.1">
    <property type="nucleotide sequence ID" value="NZ_CP016761.1"/>
</dbReference>
<comment type="catalytic activity">
    <reaction evidence="12">
        <text>[L-4-(L-arginin-2-N-yl)aspartate](n)-L-aspartate + L-arginine + ATP = [L-4-(L-arginin-2-N-yl)aspartate](n+1) + ADP + phosphate + H(+)</text>
        <dbReference type="Rhea" id="RHEA:23888"/>
        <dbReference type="Rhea" id="RHEA-COMP:13732"/>
        <dbReference type="Rhea" id="RHEA-COMP:13733"/>
        <dbReference type="ChEBI" id="CHEBI:15378"/>
        <dbReference type="ChEBI" id="CHEBI:30616"/>
        <dbReference type="ChEBI" id="CHEBI:32682"/>
        <dbReference type="ChEBI" id="CHEBI:43474"/>
        <dbReference type="ChEBI" id="CHEBI:137986"/>
        <dbReference type="ChEBI" id="CHEBI:137990"/>
        <dbReference type="ChEBI" id="CHEBI:456216"/>
        <dbReference type="EC" id="6.3.2.30"/>
    </reaction>
</comment>
<evidence type="ECO:0000256" key="13">
    <source>
        <dbReference type="ARBA" id="ARBA00048425"/>
    </source>
</evidence>
<dbReference type="Pfam" id="PF18921">
    <property type="entry name" value="Cyanophycin_syn"/>
    <property type="match status" value="1"/>
</dbReference>
<evidence type="ECO:0000256" key="10">
    <source>
        <dbReference type="ARBA" id="ARBA00022840"/>
    </source>
</evidence>
<feature type="domain" description="ATP-grasp" evidence="15">
    <location>
        <begin position="219"/>
        <end position="472"/>
    </location>
</feature>
<comment type="pathway">
    <text evidence="2">Cell wall biogenesis; peptidoglycan biosynthesis.</text>
</comment>
<sequence length="876" mass="96081">MKINRVNYLTGPNLYSFKPTIWIELDIEEFEEKPSNLLPGFTEKLLKVIPSLHTHTCSRGYAGGFVERLHEGTWMGHILEHIALEIQHLAGIKVKRGKTITSERKGIYFVTYDYAEPKSGYYAFEAAIEIVTAILEGDEISADSYIQHTSDLYHLHKLGPSTEAIYHAARSRKIPVERIGTNSYLRLGTGKKQKSVQATISSQTSYLAVENSCDKDMTKTLLKGAGLPVPSGDVVSNEYELLQAAEKIGYPLVIKPLNGRQGQNIVTDIQNDEDLLAAFRVVYSDGTQYILERYYAGNDYRFFVVNGELVAVSLRLPPIVTGDGYKTVGELIDEENLNPLRGDGHEKAMSKIPLDERTVVHLEKSGYSLQSVLKKGQALEVLGNANLSTGGSAIDVTDEVHPSYRKMAIEAAVAVGLDIAGIDILSTDITVPFEEGEAAILEVNAAPGIRMHLYPSKGKKRDAGGAIVDYLFSSREEAAIPVVAVTGTNGKTTTSRLVAHLLQKENVTVGFTCSDGVWVGDQQLDSGDCSGPRSARKVLSHPAVDVAVLETARGGMLREGLAFRYCDVGIVTNVSEDHLGLNGVETLDDLKRLKQTVAEVVLPEGTCVLNADDPRCVDMAQHTNGEVVFFSLSVMNPEIQKGLKSGAKVWYLENDWVMFSENGKAERFLPVSHIPLTINGAARHNVANVLGALAAAHSLGRPLSELRSKVITFLPTENQNRGRFNVDNIHGRTIVVDYAHNPAGLKALFETVDQLRNGGRVITVGSAAGDRQDHNIQEMGRIFGTHSDIFIIKEDVNLRGRTPGETVHLLYTGVKESKKKTAVHVYPKEPEAMLQAWERSQPGDTLVFLYDEYPSIQGILQRIRASESVSVLQKAE</sequence>
<dbReference type="OrthoDB" id="9803907at2"/>
<dbReference type="Proteomes" id="UP000077412">
    <property type="component" value="Chromosome"/>
</dbReference>
<evidence type="ECO:0000256" key="3">
    <source>
        <dbReference type="ARBA" id="ARBA00009060"/>
    </source>
</evidence>
<evidence type="ECO:0000256" key="1">
    <source>
        <dbReference type="ARBA" id="ARBA00003184"/>
    </source>
</evidence>
<reference evidence="16 17" key="1">
    <citation type="submission" date="2016-08" db="EMBL/GenBank/DDBJ databases">
        <title>Complete genome sequence of Fictibacillus arsenicus G25-54, a strain with toxicity to nematodes and a potential arsenic-resistance activity.</title>
        <authorList>
            <person name="Zheng Z."/>
        </authorList>
    </citation>
    <scope>NUCLEOTIDE SEQUENCE [LARGE SCALE GENOMIC DNA]</scope>
    <source>
        <strain evidence="16 17">G25-54</strain>
    </source>
</reference>
<evidence type="ECO:0000259" key="15">
    <source>
        <dbReference type="PROSITE" id="PS50975"/>
    </source>
</evidence>
<comment type="subunit">
    <text evidence="4">Homodimer.</text>
</comment>
<dbReference type="InterPro" id="IPR036615">
    <property type="entry name" value="Mur_ligase_C_dom_sf"/>
</dbReference>
<evidence type="ECO:0000313" key="16">
    <source>
        <dbReference type="EMBL" id="ANX11772.1"/>
    </source>
</evidence>